<protein>
    <submittedName>
        <fullName evidence="2">Uncharacterized protein</fullName>
    </submittedName>
</protein>
<keyword evidence="3" id="KW-1185">Reference proteome</keyword>
<feature type="region of interest" description="Disordered" evidence="1">
    <location>
        <begin position="1"/>
        <end position="52"/>
    </location>
</feature>
<comment type="caution">
    <text evidence="2">The sequence shown here is derived from an EMBL/GenBank/DDBJ whole genome shotgun (WGS) entry which is preliminary data.</text>
</comment>
<organism evidence="2 3">
    <name type="scientific">Actinocorallia longicatena</name>
    <dbReference type="NCBI Taxonomy" id="111803"/>
    <lineage>
        <taxon>Bacteria</taxon>
        <taxon>Bacillati</taxon>
        <taxon>Actinomycetota</taxon>
        <taxon>Actinomycetes</taxon>
        <taxon>Streptosporangiales</taxon>
        <taxon>Thermomonosporaceae</taxon>
        <taxon>Actinocorallia</taxon>
    </lineage>
</organism>
<evidence type="ECO:0000313" key="3">
    <source>
        <dbReference type="Proteomes" id="UP001501237"/>
    </source>
</evidence>
<gene>
    <name evidence="2" type="ORF">GCM10010468_06540</name>
</gene>
<name>A0ABP6PYF6_9ACTN</name>
<evidence type="ECO:0000313" key="2">
    <source>
        <dbReference type="EMBL" id="GAA3196110.1"/>
    </source>
</evidence>
<evidence type="ECO:0000256" key="1">
    <source>
        <dbReference type="SAM" id="MobiDB-lite"/>
    </source>
</evidence>
<dbReference type="EMBL" id="BAAAUV010000002">
    <property type="protein sequence ID" value="GAA3196110.1"/>
    <property type="molecule type" value="Genomic_DNA"/>
</dbReference>
<dbReference type="Proteomes" id="UP001501237">
    <property type="component" value="Unassembled WGS sequence"/>
</dbReference>
<feature type="compositionally biased region" description="Pro residues" evidence="1">
    <location>
        <begin position="1"/>
        <end position="24"/>
    </location>
</feature>
<reference evidence="3" key="1">
    <citation type="journal article" date="2019" name="Int. J. Syst. Evol. Microbiol.">
        <title>The Global Catalogue of Microorganisms (GCM) 10K type strain sequencing project: providing services to taxonomists for standard genome sequencing and annotation.</title>
        <authorList>
            <consortium name="The Broad Institute Genomics Platform"/>
            <consortium name="The Broad Institute Genome Sequencing Center for Infectious Disease"/>
            <person name="Wu L."/>
            <person name="Ma J."/>
        </authorList>
    </citation>
    <scope>NUCLEOTIDE SEQUENCE [LARGE SCALE GENOMIC DNA]</scope>
    <source>
        <strain evidence="3">JCM 9377</strain>
    </source>
</reference>
<accession>A0ABP6PYF6</accession>
<sequence length="126" mass="13490">MTALPSGPPPTTPSPSATPGPGETPRPSKSGKTPRPSTPPQTRRPVPSGVAKSYKTIGGRATLIIGASSASVFSAYPNEGYQVRTTTNTYELRVDFITATAKSSSVIVTWYQHPPEVQLFEYRQEL</sequence>
<proteinExistence type="predicted"/>